<sequence length="58" mass="6515">MTVPIIPLNVKTRTNQTWAGSRSTSMLLSQMEEWVSGLLQGTTRALWWAAVGALKNRR</sequence>
<evidence type="ECO:0000313" key="2">
    <source>
        <dbReference type="Proteomes" id="UP000593579"/>
    </source>
</evidence>
<keyword evidence="2" id="KW-1185">Reference proteome</keyword>
<name>A0A7J9BJB4_GOSGO</name>
<reference evidence="1 2" key="1">
    <citation type="journal article" date="2019" name="Genome Biol. Evol.">
        <title>Insights into the evolution of the New World diploid cottons (Gossypium, subgenus Houzingenia) based on genome sequencing.</title>
        <authorList>
            <person name="Grover C.E."/>
            <person name="Arick M.A. 2nd"/>
            <person name="Thrash A."/>
            <person name="Conover J.L."/>
            <person name="Sanders W.S."/>
            <person name="Peterson D.G."/>
            <person name="Frelichowski J.E."/>
            <person name="Scheffler J.A."/>
            <person name="Scheffler B.E."/>
            <person name="Wendel J.F."/>
        </authorList>
    </citation>
    <scope>NUCLEOTIDE SEQUENCE [LARGE SCALE GENOMIC DNA]</scope>
    <source>
        <strain evidence="1">5</strain>
        <tissue evidence="1">Leaf</tissue>
    </source>
</reference>
<evidence type="ECO:0000313" key="1">
    <source>
        <dbReference type="EMBL" id="MBA0736286.1"/>
    </source>
</evidence>
<dbReference type="EMBL" id="JABEZY010000004">
    <property type="protein sequence ID" value="MBA0736286.1"/>
    <property type="molecule type" value="Genomic_DNA"/>
</dbReference>
<proteinExistence type="predicted"/>
<protein>
    <submittedName>
        <fullName evidence="1">Uncharacterized protein</fullName>
    </submittedName>
</protein>
<organism evidence="1 2">
    <name type="scientific">Gossypium gossypioides</name>
    <name type="common">Mexican cotton</name>
    <name type="synonym">Selera gossypioides</name>
    <dbReference type="NCBI Taxonomy" id="34282"/>
    <lineage>
        <taxon>Eukaryota</taxon>
        <taxon>Viridiplantae</taxon>
        <taxon>Streptophyta</taxon>
        <taxon>Embryophyta</taxon>
        <taxon>Tracheophyta</taxon>
        <taxon>Spermatophyta</taxon>
        <taxon>Magnoliopsida</taxon>
        <taxon>eudicotyledons</taxon>
        <taxon>Gunneridae</taxon>
        <taxon>Pentapetalae</taxon>
        <taxon>rosids</taxon>
        <taxon>malvids</taxon>
        <taxon>Malvales</taxon>
        <taxon>Malvaceae</taxon>
        <taxon>Malvoideae</taxon>
        <taxon>Gossypium</taxon>
    </lineage>
</organism>
<dbReference type="Proteomes" id="UP000593579">
    <property type="component" value="Unassembled WGS sequence"/>
</dbReference>
<gene>
    <name evidence="1" type="ORF">Gogos_009850</name>
</gene>
<dbReference type="AlphaFoldDB" id="A0A7J9BJB4"/>
<comment type="caution">
    <text evidence="1">The sequence shown here is derived from an EMBL/GenBank/DDBJ whole genome shotgun (WGS) entry which is preliminary data.</text>
</comment>
<accession>A0A7J9BJB4</accession>